<feature type="non-terminal residue" evidence="11">
    <location>
        <position position="162"/>
    </location>
</feature>
<dbReference type="PROSITE" id="PS00032">
    <property type="entry name" value="ANTENNAPEDIA"/>
    <property type="match status" value="1"/>
</dbReference>
<dbReference type="SMART" id="SM00389">
    <property type="entry name" value="HOX"/>
    <property type="match status" value="1"/>
</dbReference>
<evidence type="ECO:0000256" key="6">
    <source>
        <dbReference type="ARBA" id="ARBA00038297"/>
    </source>
</evidence>
<sequence>MQKGYCEQMPTYQGFYPSESGYKYDNSFNYNSCGPDSASFYGSTSCAVQNHATPNNGEACMQDYGDSQYNNSCMQNPSMQCGPGVNNLHANPSIKQEIYPWMKESRQNSKQRQSVAEPTKRARTAYTSAQLVELEKEFHFNRYLCRPRRIEMAALLNLTERQ</sequence>
<evidence type="ECO:0000256" key="8">
    <source>
        <dbReference type="PROSITE-ProRule" id="PRU00108"/>
    </source>
</evidence>
<dbReference type="InterPro" id="IPR001827">
    <property type="entry name" value="Homeobox_Antennapedia_CS"/>
</dbReference>
<reference evidence="11" key="1">
    <citation type="submission" date="2000-12" db="EMBL/GenBank/DDBJ databases">
        <title>Expression of anterior Hox genes during larval development of the gastropod Haliotis asinina.</title>
        <authorList>
            <person name="Hinman V.F."/>
            <person name="Degnan B.M."/>
        </authorList>
    </citation>
    <scope>NUCLEOTIDE SEQUENCE</scope>
</reference>
<evidence type="ECO:0000256" key="5">
    <source>
        <dbReference type="ARBA" id="ARBA00023242"/>
    </source>
</evidence>
<dbReference type="EMBL" id="AF327747">
    <property type="protein sequence ID" value="AAK17185.1"/>
    <property type="molecule type" value="mRNA"/>
</dbReference>
<dbReference type="InterPro" id="IPR017995">
    <property type="entry name" value="Homeobox_antennapedia"/>
</dbReference>
<proteinExistence type="evidence at transcript level"/>
<dbReference type="SUPFAM" id="SSF46689">
    <property type="entry name" value="Homeodomain-like"/>
    <property type="match status" value="1"/>
</dbReference>
<evidence type="ECO:0000256" key="7">
    <source>
        <dbReference type="ARBA" id="ARBA00040412"/>
    </source>
</evidence>
<dbReference type="CDD" id="cd00086">
    <property type="entry name" value="homeodomain"/>
    <property type="match status" value="1"/>
</dbReference>
<dbReference type="PRINTS" id="PR00025">
    <property type="entry name" value="ANTENNAPEDIA"/>
</dbReference>
<evidence type="ECO:0000256" key="3">
    <source>
        <dbReference type="ARBA" id="ARBA00023125"/>
    </source>
</evidence>
<dbReference type="AlphaFoldDB" id="Q9BJW2"/>
<evidence type="ECO:0000256" key="4">
    <source>
        <dbReference type="ARBA" id="ARBA00023155"/>
    </source>
</evidence>
<organism evidence="11">
    <name type="scientific">Haliotis asinina</name>
    <name type="common">Donkey's ear abalone</name>
    <name type="synonym">Ass's ear abalone</name>
    <dbReference type="NCBI Taxonomy" id="109174"/>
    <lineage>
        <taxon>Eukaryota</taxon>
        <taxon>Metazoa</taxon>
        <taxon>Spiralia</taxon>
        <taxon>Lophotrochozoa</taxon>
        <taxon>Mollusca</taxon>
        <taxon>Gastropoda</taxon>
        <taxon>Vetigastropoda</taxon>
        <taxon>Lepetellida</taxon>
        <taxon>Haliotoidea</taxon>
        <taxon>Haliotidae</taxon>
        <taxon>Haliotis</taxon>
    </lineage>
</organism>
<gene>
    <name evidence="11" type="primary">Hox3</name>
</gene>
<keyword evidence="4 8" id="KW-0371">Homeobox</keyword>
<comment type="similarity">
    <text evidence="6">Belongs to the Antp homeobox family. IPF1/XlHbox-8 subfamily.</text>
</comment>
<protein>
    <recommendedName>
        <fullName evidence="7">Pancreas/duodenum homeobox protein 1</fullName>
    </recommendedName>
</protein>
<dbReference type="Pfam" id="PF00046">
    <property type="entry name" value="Homeodomain"/>
    <property type="match status" value="1"/>
</dbReference>
<dbReference type="GO" id="GO:0005634">
    <property type="term" value="C:nucleus"/>
    <property type="evidence" value="ECO:0007669"/>
    <property type="project" value="UniProtKB-SubCell"/>
</dbReference>
<accession>Q9BJW2</accession>
<evidence type="ECO:0000256" key="1">
    <source>
        <dbReference type="ARBA" id="ARBA00004123"/>
    </source>
</evidence>
<comment type="subcellular location">
    <subcellularLocation>
        <location evidence="1 8 9">Nucleus</location>
    </subcellularLocation>
</comment>
<dbReference type="GO" id="GO:0000981">
    <property type="term" value="F:DNA-binding transcription factor activity, RNA polymerase II-specific"/>
    <property type="evidence" value="ECO:0007669"/>
    <property type="project" value="TreeGrafter"/>
</dbReference>
<dbReference type="InterPro" id="IPR009057">
    <property type="entry name" value="Homeodomain-like_sf"/>
</dbReference>
<dbReference type="PROSITE" id="PS50071">
    <property type="entry name" value="HOMEOBOX_2"/>
    <property type="match status" value="1"/>
</dbReference>
<evidence type="ECO:0000256" key="9">
    <source>
        <dbReference type="RuleBase" id="RU000682"/>
    </source>
</evidence>
<dbReference type="PANTHER" id="PTHR45664">
    <property type="entry name" value="PROTEIN ZERKNUELLT 1-RELATED"/>
    <property type="match status" value="1"/>
</dbReference>
<keyword evidence="2" id="KW-0217">Developmental protein</keyword>
<keyword evidence="3 8" id="KW-0238">DNA-binding</keyword>
<dbReference type="PANTHER" id="PTHR45664:SF18">
    <property type="entry name" value="HOMEOBOX PROTEIN HOX3"/>
    <property type="match status" value="1"/>
</dbReference>
<evidence type="ECO:0000313" key="11">
    <source>
        <dbReference type="EMBL" id="AAK17185.1"/>
    </source>
</evidence>
<dbReference type="InterPro" id="IPR001356">
    <property type="entry name" value="HD"/>
</dbReference>
<feature type="domain" description="Homeobox" evidence="10">
    <location>
        <begin position="117"/>
        <end position="162"/>
    </location>
</feature>
<evidence type="ECO:0000256" key="2">
    <source>
        <dbReference type="ARBA" id="ARBA00022473"/>
    </source>
</evidence>
<dbReference type="GO" id="GO:0000978">
    <property type="term" value="F:RNA polymerase II cis-regulatory region sequence-specific DNA binding"/>
    <property type="evidence" value="ECO:0007669"/>
    <property type="project" value="TreeGrafter"/>
</dbReference>
<name>Q9BJW2_HALAI</name>
<keyword evidence="5 8" id="KW-0539">Nucleus</keyword>
<evidence type="ECO:0000259" key="10">
    <source>
        <dbReference type="PROSITE" id="PS50071"/>
    </source>
</evidence>
<dbReference type="Gene3D" id="1.10.10.60">
    <property type="entry name" value="Homeodomain-like"/>
    <property type="match status" value="1"/>
</dbReference>